<dbReference type="GO" id="GO:0003824">
    <property type="term" value="F:catalytic activity"/>
    <property type="evidence" value="ECO:0007669"/>
    <property type="project" value="InterPro"/>
</dbReference>
<sequence length="535" mass="57577">MSVFSLDYRADNPVTLQQVDDLAASLGVKITDAQEKEDLHRLLAVYHESTEQLMALEDYSPPVDLARFPRENVHFPDPKDNQLGAWAWRTTIKDSQPNNGPLVGKTIAVKDCIAIAGVPFLIGTNMFKDYVPDVDATLITRLLESGGTVAGRAVCENMCHSATSHSAATGVVHNPYARGYSTGGSSSGCGALVANGDVDMAVGADQGGSIRVPAGWCGIYGLKPTFGLIPWTGCASNEPTNDHVGPMTRTVLDNALMLKAMAGTDGIDDRSFGSPLPSEIPDYYQALTSLPDPKSLAGKKIGIITESLNMPGMDPRVRALFLESAEKFKALGATVEEVSIPMHKHGAAIWTGISKCGGYLTKMGMNTGRRGYTLNDLNRKVWPMTQEKWDNTYASTKNIFLNGAYAQKAFPGLLGKAGNLSLKLKLDYNQALEKYDVLILPNLPYIANSHCGPDATSLELIAKQVGLTSNTAPFNQSGHPVLAMPIGMLEIEEGPLKGSGTKLPVSMQVVGKWFGETEVYAAAYAWSLAYDWKKL</sequence>
<dbReference type="EMBL" id="PDLM01000009">
    <property type="protein sequence ID" value="RDW69793.1"/>
    <property type="molecule type" value="Genomic_DNA"/>
</dbReference>
<evidence type="ECO:0000259" key="2">
    <source>
        <dbReference type="Pfam" id="PF01425"/>
    </source>
</evidence>
<dbReference type="PANTHER" id="PTHR11895">
    <property type="entry name" value="TRANSAMIDASE"/>
    <property type="match status" value="1"/>
</dbReference>
<dbReference type="Pfam" id="PF01425">
    <property type="entry name" value="Amidase"/>
    <property type="match status" value="1"/>
</dbReference>
<organism evidence="3 4">
    <name type="scientific">Coleophoma cylindrospora</name>
    <dbReference type="NCBI Taxonomy" id="1849047"/>
    <lineage>
        <taxon>Eukaryota</taxon>
        <taxon>Fungi</taxon>
        <taxon>Dikarya</taxon>
        <taxon>Ascomycota</taxon>
        <taxon>Pezizomycotina</taxon>
        <taxon>Leotiomycetes</taxon>
        <taxon>Helotiales</taxon>
        <taxon>Dermateaceae</taxon>
        <taxon>Coleophoma</taxon>
    </lineage>
</organism>
<dbReference type="PROSITE" id="PS00571">
    <property type="entry name" value="AMIDASES"/>
    <property type="match status" value="1"/>
</dbReference>
<dbReference type="InterPro" id="IPR023631">
    <property type="entry name" value="Amidase_dom"/>
</dbReference>
<feature type="domain" description="Amidase" evidence="2">
    <location>
        <begin position="93"/>
        <end position="519"/>
    </location>
</feature>
<evidence type="ECO:0000256" key="1">
    <source>
        <dbReference type="ARBA" id="ARBA00009199"/>
    </source>
</evidence>
<reference evidence="3 4" key="1">
    <citation type="journal article" date="2018" name="IMA Fungus">
        <title>IMA Genome-F 9: Draft genome sequence of Annulohypoxylon stygium, Aspergillus mulundensis, Berkeleyomyces basicola (syn. Thielaviopsis basicola), Ceratocystis smalleyi, two Cercospora beticola strains, Coleophoma cylindrospora, Fusarium fracticaudum, Phialophora cf. hyalina, and Morchella septimelata.</title>
        <authorList>
            <person name="Wingfield B.D."/>
            <person name="Bills G.F."/>
            <person name="Dong Y."/>
            <person name="Huang W."/>
            <person name="Nel W.J."/>
            <person name="Swalarsk-Parry B.S."/>
            <person name="Vaghefi N."/>
            <person name="Wilken P.M."/>
            <person name="An Z."/>
            <person name="de Beer Z.W."/>
            <person name="De Vos L."/>
            <person name="Chen L."/>
            <person name="Duong T.A."/>
            <person name="Gao Y."/>
            <person name="Hammerbacher A."/>
            <person name="Kikkert J.R."/>
            <person name="Li Y."/>
            <person name="Li H."/>
            <person name="Li K."/>
            <person name="Li Q."/>
            <person name="Liu X."/>
            <person name="Ma X."/>
            <person name="Naidoo K."/>
            <person name="Pethybridge S.J."/>
            <person name="Sun J."/>
            <person name="Steenkamp E.T."/>
            <person name="van der Nest M.A."/>
            <person name="van Wyk S."/>
            <person name="Wingfield M.J."/>
            <person name="Xiong C."/>
            <person name="Yue Q."/>
            <person name="Zhang X."/>
        </authorList>
    </citation>
    <scope>NUCLEOTIDE SEQUENCE [LARGE SCALE GENOMIC DNA]</scope>
    <source>
        <strain evidence="3 4">BP6252</strain>
    </source>
</reference>
<accession>A0A3D8R6X7</accession>
<dbReference type="InterPro" id="IPR020556">
    <property type="entry name" value="Amidase_CS"/>
</dbReference>
<comment type="caution">
    <text evidence="3">The sequence shown here is derived from an EMBL/GenBank/DDBJ whole genome shotgun (WGS) entry which is preliminary data.</text>
</comment>
<dbReference type="PANTHER" id="PTHR11895:SF83">
    <property type="entry name" value="AMIDASE"/>
    <property type="match status" value="1"/>
</dbReference>
<dbReference type="STRING" id="1849047.A0A3D8R6X7"/>
<dbReference type="SUPFAM" id="SSF75304">
    <property type="entry name" value="Amidase signature (AS) enzymes"/>
    <property type="match status" value="1"/>
</dbReference>
<dbReference type="Gene3D" id="3.90.1300.10">
    <property type="entry name" value="Amidase signature (AS) domain"/>
    <property type="match status" value="1"/>
</dbReference>
<comment type="similarity">
    <text evidence="1">Belongs to the amidase family.</text>
</comment>
<keyword evidence="4" id="KW-1185">Reference proteome</keyword>
<dbReference type="OrthoDB" id="1879366at2759"/>
<proteinExistence type="inferred from homology"/>
<dbReference type="Proteomes" id="UP000256645">
    <property type="component" value="Unassembled WGS sequence"/>
</dbReference>
<dbReference type="AlphaFoldDB" id="A0A3D8R6X7"/>
<protein>
    <submittedName>
        <fullName evidence="3">Amidase-3</fullName>
    </submittedName>
</protein>
<evidence type="ECO:0000313" key="4">
    <source>
        <dbReference type="Proteomes" id="UP000256645"/>
    </source>
</evidence>
<dbReference type="InterPro" id="IPR000120">
    <property type="entry name" value="Amidase"/>
</dbReference>
<evidence type="ECO:0000313" key="3">
    <source>
        <dbReference type="EMBL" id="RDW69793.1"/>
    </source>
</evidence>
<dbReference type="InterPro" id="IPR036928">
    <property type="entry name" value="AS_sf"/>
</dbReference>
<gene>
    <name evidence="3" type="ORF">BP6252_08813</name>
</gene>
<name>A0A3D8R6X7_9HELO</name>